<dbReference type="CDD" id="cd09322">
    <property type="entry name" value="TDT_TehA_like"/>
    <property type="match status" value="1"/>
</dbReference>
<feature type="transmembrane region" description="Helical" evidence="6">
    <location>
        <begin position="294"/>
        <end position="314"/>
    </location>
</feature>
<dbReference type="GO" id="GO:0005886">
    <property type="term" value="C:plasma membrane"/>
    <property type="evidence" value="ECO:0007669"/>
    <property type="project" value="TreeGrafter"/>
</dbReference>
<feature type="transmembrane region" description="Helical" evidence="6">
    <location>
        <begin position="371"/>
        <end position="392"/>
    </location>
</feature>
<gene>
    <name evidence="7" type="ORF">SAMN05421795_10354</name>
</gene>
<dbReference type="RefSeq" id="WP_083947668.1">
    <property type="nucleotide sequence ID" value="NZ_FTOM01000003.1"/>
</dbReference>
<dbReference type="EMBL" id="FTOM01000003">
    <property type="protein sequence ID" value="SIS73289.1"/>
    <property type="molecule type" value="Genomic_DNA"/>
</dbReference>
<evidence type="ECO:0000256" key="3">
    <source>
        <dbReference type="ARBA" id="ARBA00022989"/>
    </source>
</evidence>
<feature type="region of interest" description="Disordered" evidence="5">
    <location>
        <begin position="1"/>
        <end position="32"/>
    </location>
</feature>
<evidence type="ECO:0000256" key="5">
    <source>
        <dbReference type="SAM" id="MobiDB-lite"/>
    </source>
</evidence>
<name>A0A1N7LHK8_9RHOB</name>
<dbReference type="OrthoDB" id="7835091at2"/>
<dbReference type="GO" id="GO:0046583">
    <property type="term" value="F:monoatomic cation efflux transmembrane transporter activity"/>
    <property type="evidence" value="ECO:0007669"/>
    <property type="project" value="TreeGrafter"/>
</dbReference>
<feature type="transmembrane region" description="Helical" evidence="6">
    <location>
        <begin position="177"/>
        <end position="197"/>
    </location>
</feature>
<feature type="transmembrane region" description="Helical" evidence="6">
    <location>
        <begin position="203"/>
        <end position="224"/>
    </location>
</feature>
<feature type="transmembrane region" description="Helical" evidence="6">
    <location>
        <begin position="347"/>
        <end position="365"/>
    </location>
</feature>
<feature type="transmembrane region" description="Helical" evidence="6">
    <location>
        <begin position="135"/>
        <end position="157"/>
    </location>
</feature>
<feature type="transmembrane region" description="Helical" evidence="6">
    <location>
        <begin position="236"/>
        <end position="256"/>
    </location>
</feature>
<comment type="subcellular location">
    <subcellularLocation>
        <location evidence="1">Membrane</location>
        <topology evidence="1">Multi-pass membrane protein</topology>
    </subcellularLocation>
</comment>
<evidence type="ECO:0000313" key="7">
    <source>
        <dbReference type="EMBL" id="SIS73289.1"/>
    </source>
</evidence>
<evidence type="ECO:0000256" key="4">
    <source>
        <dbReference type="ARBA" id="ARBA00023136"/>
    </source>
</evidence>
<feature type="compositionally biased region" description="Basic and acidic residues" evidence="5">
    <location>
        <begin position="1"/>
        <end position="11"/>
    </location>
</feature>
<organism evidence="7 8">
    <name type="scientific">Phaeovulum vinaykumarii</name>
    <dbReference type="NCBI Taxonomy" id="407234"/>
    <lineage>
        <taxon>Bacteria</taxon>
        <taxon>Pseudomonadati</taxon>
        <taxon>Pseudomonadota</taxon>
        <taxon>Alphaproteobacteria</taxon>
        <taxon>Rhodobacterales</taxon>
        <taxon>Paracoccaceae</taxon>
        <taxon>Phaeovulum</taxon>
    </lineage>
</organism>
<dbReference type="InterPro" id="IPR038665">
    <property type="entry name" value="Voltage-dep_anion_channel_sf"/>
</dbReference>
<reference evidence="8" key="1">
    <citation type="submission" date="2017-01" db="EMBL/GenBank/DDBJ databases">
        <authorList>
            <person name="Varghese N."/>
            <person name="Submissions S."/>
        </authorList>
    </citation>
    <scope>NUCLEOTIDE SEQUENCE [LARGE SCALE GENOMIC DNA]</scope>
    <source>
        <strain evidence="8">DSM 18714</strain>
    </source>
</reference>
<evidence type="ECO:0000313" key="8">
    <source>
        <dbReference type="Proteomes" id="UP000186098"/>
    </source>
</evidence>
<proteinExistence type="predicted"/>
<keyword evidence="4 6" id="KW-0472">Membrane</keyword>
<sequence>MTSRRGDRFETDSGLGTGEKMTGNGPAERCGCGAQAAGGPLAGLSGCGQGGSQAAARTRDAVPEIARLSPSGAEVSARDLEGFSLGCGASAARRDLSGTGLGRRMPPAVFLPVLGLVTLGLVWRQGIGDFALPRALASMGLGALTFLFAALFVAYVIKLARRPRVLFEELRILPGRAGVAAAVLGVDLCAAALGPYLPDVARMLLMVGLGLHVALVAAAVWTFHVGVAEQRRASPVWHLQFTGPLVVAWVGQGLGLDELSRALFWLTLPVALSIWALCALQLRHMRVPEVLRPLMVLHLAPLALMGLVAHGAGYTLLAQGMGLAALALTALFAVSSRWLLAAGPGPMWGTMGFPLAVTAGLWLTLDGPWRLFGDLALVGTTLVILPISLSSLRDWVQGRMARTTAAAAA</sequence>
<dbReference type="Pfam" id="PF03595">
    <property type="entry name" value="SLAC1"/>
    <property type="match status" value="1"/>
</dbReference>
<feature type="transmembrane region" description="Helical" evidence="6">
    <location>
        <begin position="105"/>
        <end position="123"/>
    </location>
</feature>
<evidence type="ECO:0000256" key="1">
    <source>
        <dbReference type="ARBA" id="ARBA00004141"/>
    </source>
</evidence>
<protein>
    <submittedName>
        <fullName evidence="7">Tellurite resistance protein</fullName>
    </submittedName>
</protein>
<dbReference type="STRING" id="407234.SAMN05421795_10354"/>
<accession>A0A1N7LHK8</accession>
<evidence type="ECO:0000256" key="2">
    <source>
        <dbReference type="ARBA" id="ARBA00022692"/>
    </source>
</evidence>
<keyword evidence="3 6" id="KW-1133">Transmembrane helix</keyword>
<dbReference type="PANTHER" id="PTHR37955">
    <property type="entry name" value="TELLURITE RESISTANCE PROTEIN TEHA"/>
    <property type="match status" value="1"/>
</dbReference>
<dbReference type="Gene3D" id="1.50.10.150">
    <property type="entry name" value="Voltage-dependent anion channel"/>
    <property type="match status" value="1"/>
</dbReference>
<evidence type="ECO:0000256" key="6">
    <source>
        <dbReference type="SAM" id="Phobius"/>
    </source>
</evidence>
<feature type="transmembrane region" description="Helical" evidence="6">
    <location>
        <begin position="262"/>
        <end position="282"/>
    </location>
</feature>
<keyword evidence="2 6" id="KW-0812">Transmembrane</keyword>
<dbReference type="InterPro" id="IPR004695">
    <property type="entry name" value="SLAC1/Mae1/Ssu1/TehA"/>
</dbReference>
<dbReference type="InterPro" id="IPR052951">
    <property type="entry name" value="Tellurite_res_ion_channel"/>
</dbReference>
<feature type="transmembrane region" description="Helical" evidence="6">
    <location>
        <begin position="320"/>
        <end position="340"/>
    </location>
</feature>
<dbReference type="AlphaFoldDB" id="A0A1N7LHK8"/>
<keyword evidence="8" id="KW-1185">Reference proteome</keyword>
<dbReference type="Proteomes" id="UP000186098">
    <property type="component" value="Unassembled WGS sequence"/>
</dbReference>
<dbReference type="PANTHER" id="PTHR37955:SF1">
    <property type="entry name" value="DEP DOMAIN-CONTAINING PROTEIN"/>
    <property type="match status" value="1"/>
</dbReference>